<proteinExistence type="predicted"/>
<dbReference type="Proteomes" id="UP000005237">
    <property type="component" value="Unassembled WGS sequence"/>
</dbReference>
<dbReference type="PANTHER" id="PTHR23257:SF981">
    <property type="entry name" value="MITOGEN-ACTIVATED PROTEIN KINASE KINASE KINASE"/>
    <property type="match status" value="1"/>
</dbReference>
<feature type="signal peptide" evidence="1">
    <location>
        <begin position="1"/>
        <end position="27"/>
    </location>
</feature>
<dbReference type="InterPro" id="IPR050167">
    <property type="entry name" value="Ser_Thr_protein_kinase"/>
</dbReference>
<feature type="chain" id="PRO_5035811243" evidence="1">
    <location>
        <begin position="28"/>
        <end position="123"/>
    </location>
</feature>
<name>A0A8R1EUB8_CAEJA</name>
<keyword evidence="4" id="KW-1185">Reference proteome</keyword>
<dbReference type="GO" id="GO:0004672">
    <property type="term" value="F:protein kinase activity"/>
    <property type="evidence" value="ECO:0007669"/>
    <property type="project" value="InterPro"/>
</dbReference>
<evidence type="ECO:0000256" key="1">
    <source>
        <dbReference type="SAM" id="SignalP"/>
    </source>
</evidence>
<dbReference type="PANTHER" id="PTHR23257">
    <property type="entry name" value="SERINE-THREONINE PROTEIN KINASE"/>
    <property type="match status" value="1"/>
</dbReference>
<reference evidence="3" key="2">
    <citation type="submission" date="2022-06" db="UniProtKB">
        <authorList>
            <consortium name="EnsemblMetazoa"/>
        </authorList>
    </citation>
    <scope>IDENTIFICATION</scope>
    <source>
        <strain evidence="3">DF5081</strain>
    </source>
</reference>
<organism evidence="3 4">
    <name type="scientific">Caenorhabditis japonica</name>
    <dbReference type="NCBI Taxonomy" id="281687"/>
    <lineage>
        <taxon>Eukaryota</taxon>
        <taxon>Metazoa</taxon>
        <taxon>Ecdysozoa</taxon>
        <taxon>Nematoda</taxon>
        <taxon>Chromadorea</taxon>
        <taxon>Rhabditida</taxon>
        <taxon>Rhabditina</taxon>
        <taxon>Rhabditomorpha</taxon>
        <taxon>Rhabditoidea</taxon>
        <taxon>Rhabditidae</taxon>
        <taxon>Peloderinae</taxon>
        <taxon>Caenorhabditis</taxon>
    </lineage>
</organism>
<dbReference type="InterPro" id="IPR011009">
    <property type="entry name" value="Kinase-like_dom_sf"/>
</dbReference>
<dbReference type="Gene3D" id="1.10.510.10">
    <property type="entry name" value="Transferase(Phosphotransferase) domain 1"/>
    <property type="match status" value="1"/>
</dbReference>
<accession>A0A8R1EUB8</accession>
<dbReference type="Pfam" id="PF07714">
    <property type="entry name" value="PK_Tyr_Ser-Thr"/>
    <property type="match status" value="1"/>
</dbReference>
<evidence type="ECO:0000313" key="4">
    <source>
        <dbReference type="Proteomes" id="UP000005237"/>
    </source>
</evidence>
<reference evidence="4" key="1">
    <citation type="submission" date="2010-08" db="EMBL/GenBank/DDBJ databases">
        <authorList>
            <consortium name="Caenorhabditis japonica Sequencing Consortium"/>
            <person name="Wilson R.K."/>
        </authorList>
    </citation>
    <scope>NUCLEOTIDE SEQUENCE [LARGE SCALE GENOMIC DNA]</scope>
    <source>
        <strain evidence="4">DF5081</strain>
    </source>
</reference>
<dbReference type="SUPFAM" id="SSF56112">
    <property type="entry name" value="Protein kinase-like (PK-like)"/>
    <property type="match status" value="1"/>
</dbReference>
<evidence type="ECO:0000259" key="2">
    <source>
        <dbReference type="PROSITE" id="PS50011"/>
    </source>
</evidence>
<sequence length="123" mass="13746">MKTQFKSAFTVLSASLQISLFFAWSHTNNWMAPEMIKKEPCNEKVDVYSFGVVLWEMLTRETPYVNIDQMAIIFGVGTNILSLPIPEDAPTWPHPAHQTVPLAEGTQPPVLLAHSSTLGDFQT</sequence>
<dbReference type="GO" id="GO:0005524">
    <property type="term" value="F:ATP binding"/>
    <property type="evidence" value="ECO:0007669"/>
    <property type="project" value="InterPro"/>
</dbReference>
<dbReference type="GO" id="GO:0007165">
    <property type="term" value="P:signal transduction"/>
    <property type="evidence" value="ECO:0007669"/>
    <property type="project" value="TreeGrafter"/>
</dbReference>
<dbReference type="InterPro" id="IPR001245">
    <property type="entry name" value="Ser-Thr/Tyr_kinase_cat_dom"/>
</dbReference>
<dbReference type="PROSITE" id="PS50011">
    <property type="entry name" value="PROTEIN_KINASE_DOM"/>
    <property type="match status" value="1"/>
</dbReference>
<dbReference type="InterPro" id="IPR000719">
    <property type="entry name" value="Prot_kinase_dom"/>
</dbReference>
<evidence type="ECO:0000313" key="3">
    <source>
        <dbReference type="EnsemblMetazoa" id="CJA40559b.1"/>
    </source>
</evidence>
<keyword evidence="1" id="KW-0732">Signal</keyword>
<dbReference type="AlphaFoldDB" id="A0A8R1EUB8"/>
<dbReference type="EnsemblMetazoa" id="CJA40559b.1">
    <property type="protein sequence ID" value="CJA40559b.1"/>
    <property type="gene ID" value="WBGene00216407"/>
</dbReference>
<feature type="domain" description="Protein kinase" evidence="2">
    <location>
        <begin position="1"/>
        <end position="123"/>
    </location>
</feature>
<protein>
    <submittedName>
        <fullName evidence="3">Protein kinase domain-containing protein</fullName>
    </submittedName>
</protein>
<dbReference type="GO" id="GO:0005737">
    <property type="term" value="C:cytoplasm"/>
    <property type="evidence" value="ECO:0007669"/>
    <property type="project" value="TreeGrafter"/>
</dbReference>